<gene>
    <name evidence="1" type="ORF">GMARGA_LOCUS1385</name>
</gene>
<sequence>MNSENITGDKNIDNFIKKTSLLFCPFEGYFFYSPGKIKKPLGTKGVLLLAVIEKDKKIKTSNREDYNHHFVSLIYFEDFAEFYQQLKERYNESKSNPNLETDYWGH</sequence>
<evidence type="ECO:0000313" key="2">
    <source>
        <dbReference type="Proteomes" id="UP000789901"/>
    </source>
</evidence>
<dbReference type="Proteomes" id="UP000789901">
    <property type="component" value="Unassembled WGS sequence"/>
</dbReference>
<keyword evidence="2" id="KW-1185">Reference proteome</keyword>
<name>A0ABM8VZ74_GIGMA</name>
<reference evidence="1 2" key="1">
    <citation type="submission" date="2021-06" db="EMBL/GenBank/DDBJ databases">
        <authorList>
            <person name="Kallberg Y."/>
            <person name="Tangrot J."/>
            <person name="Rosling A."/>
        </authorList>
    </citation>
    <scope>NUCLEOTIDE SEQUENCE [LARGE SCALE GENOMIC DNA]</scope>
    <source>
        <strain evidence="1 2">120-4 pot B 10/14</strain>
    </source>
</reference>
<evidence type="ECO:0000313" key="1">
    <source>
        <dbReference type="EMBL" id="CAG8484032.1"/>
    </source>
</evidence>
<proteinExistence type="predicted"/>
<accession>A0ABM8VZ74</accession>
<protein>
    <submittedName>
        <fullName evidence="1">45566_t:CDS:1</fullName>
    </submittedName>
</protein>
<comment type="caution">
    <text evidence="1">The sequence shown here is derived from an EMBL/GenBank/DDBJ whole genome shotgun (WGS) entry which is preliminary data.</text>
</comment>
<dbReference type="EMBL" id="CAJVQB010000357">
    <property type="protein sequence ID" value="CAG8484032.1"/>
    <property type="molecule type" value="Genomic_DNA"/>
</dbReference>
<organism evidence="1 2">
    <name type="scientific">Gigaspora margarita</name>
    <dbReference type="NCBI Taxonomy" id="4874"/>
    <lineage>
        <taxon>Eukaryota</taxon>
        <taxon>Fungi</taxon>
        <taxon>Fungi incertae sedis</taxon>
        <taxon>Mucoromycota</taxon>
        <taxon>Glomeromycotina</taxon>
        <taxon>Glomeromycetes</taxon>
        <taxon>Diversisporales</taxon>
        <taxon>Gigasporaceae</taxon>
        <taxon>Gigaspora</taxon>
    </lineage>
</organism>